<dbReference type="EMBL" id="WQNE01000006">
    <property type="protein sequence ID" value="MVT73440.1"/>
    <property type="molecule type" value="Genomic_DNA"/>
</dbReference>
<dbReference type="Proteomes" id="UP000449969">
    <property type="component" value="Unassembled WGS sequence"/>
</dbReference>
<dbReference type="RefSeq" id="WP_157329425.1">
    <property type="nucleotide sequence ID" value="NZ_JANADL010000005.1"/>
</dbReference>
<dbReference type="AlphaFoldDB" id="A0A844TFP3"/>
<name>A0A844TFP3_9BRAD</name>
<reference evidence="1 2" key="1">
    <citation type="submission" date="2019-12" db="EMBL/GenBank/DDBJ databases">
        <title>Draft genome sequences Bradyrhizobium cajani AMBPC1010, Bradyrhizobium pachyrhizi AMBPC1040 and Bradyrhizobium yuanmingense ALSPC3051, three plant growth promoting strains isolated from nodules of Cajanus cajan L. in Dominican Republic.</title>
        <authorList>
            <person name="Flores-Felix J.D."/>
            <person name="Araujo J."/>
            <person name="Diaz-Alcantara C."/>
            <person name="Gonzalez-Andres F."/>
            <person name="Velazquez E."/>
        </authorList>
    </citation>
    <scope>NUCLEOTIDE SEQUENCE [LARGE SCALE GENOMIC DNA]</scope>
    <source>
        <strain evidence="1 2">1010</strain>
    </source>
</reference>
<keyword evidence="2" id="KW-1185">Reference proteome</keyword>
<proteinExistence type="predicted"/>
<accession>A0A844TFP3</accession>
<sequence>MLAITGPRWAILMAVTYLGREKRVVPANLVSRLMHVDSSFVMTHSKLLEKNGAAA</sequence>
<evidence type="ECO:0000313" key="2">
    <source>
        <dbReference type="Proteomes" id="UP000449969"/>
    </source>
</evidence>
<organism evidence="1 2">
    <name type="scientific">Bradyrhizobium cajani</name>
    <dbReference type="NCBI Taxonomy" id="1928661"/>
    <lineage>
        <taxon>Bacteria</taxon>
        <taxon>Pseudomonadati</taxon>
        <taxon>Pseudomonadota</taxon>
        <taxon>Alphaproteobacteria</taxon>
        <taxon>Hyphomicrobiales</taxon>
        <taxon>Nitrobacteraceae</taxon>
        <taxon>Bradyrhizobium</taxon>
    </lineage>
</organism>
<protein>
    <recommendedName>
        <fullName evidence="3">MarR family transcriptional regulator</fullName>
    </recommendedName>
</protein>
<evidence type="ECO:0000313" key="1">
    <source>
        <dbReference type="EMBL" id="MVT73440.1"/>
    </source>
</evidence>
<comment type="caution">
    <text evidence="1">The sequence shown here is derived from an EMBL/GenBank/DDBJ whole genome shotgun (WGS) entry which is preliminary data.</text>
</comment>
<gene>
    <name evidence="1" type="ORF">GPL20_10065</name>
</gene>
<evidence type="ECO:0008006" key="3">
    <source>
        <dbReference type="Google" id="ProtNLM"/>
    </source>
</evidence>